<dbReference type="RefSeq" id="YP_009241368.1">
    <property type="nucleotide sequence ID" value="NC_029783.1"/>
</dbReference>
<evidence type="ECO:0000256" key="2">
    <source>
        <dbReference type="ARBA" id="ARBA00022840"/>
    </source>
</evidence>
<dbReference type="GeneID" id="27205862"/>
<dbReference type="InterPro" id="IPR013126">
    <property type="entry name" value="Hsp_70_fam"/>
</dbReference>
<sequence length="550" mass="59692">MEVGIDFGTTFSTLCYNVGEDADDCCVRIAGSIYVPTEILVYPDNSYTIGYRARAAALNNEGLLYVNPKRWIGMNSRNKHIFMDKLKPQHEVLVLNDKDVKIGPLGDVRGKAMFITDLIALFLKGLITEAETQTGVAVVGVTCSVPAKYNSFKRSFLMTALKGLGKPLRALVNEPTAAGLLGMSVSSNDNTVYGVFDFGGGTFDISMMLKRGKVLGVIGAEGDNYLGGRDVDAKIMKTISASLRSTPKKSSFPIIVSKMKEIVSDTLATTEQIIPLEDGSRQIASYTLDQLISDSGPFLDRAVQMFSRLVRDLANPPTEVVLTGGSAALPGLVARCMSVKGVTSVLYNKRTFRASVAMGAKIYADMLTSGSDLVLIDSLSQTLSDDLALFRSAIVFPKGTAIPRTFETSYTVGKSEVPYGLYEGEENSTWLNDLTFKGVAPGSTSGSQKAKYSVSLDGRLKIEVDGKEIENTLVPSPVSDAVKDMRYITADMKYKDSLCKLYLSGINSLAPEPCTLKELLDDVGWPKTNRLLQSYKLRSNLIKGWSLRSS</sequence>
<gene>
    <name evidence="4" type="primary">HSP70h</name>
</gene>
<reference evidence="4" key="1">
    <citation type="journal article" date="2016" name="Arch. Virol.">
        <title>Molecular characterization of a novel putative ampelovirus tentatively named grapevine leafroll-associated virus 13.</title>
        <authorList>
            <person name="Ito T."/>
            <person name="Nakaune R."/>
        </authorList>
    </citation>
    <scope>NUCLEOTIDE SEQUENCE [LARGE SCALE GENOMIC DNA]</scope>
    <source>
        <strain evidence="4">A177</strain>
    </source>
</reference>
<dbReference type="Pfam" id="PF00012">
    <property type="entry name" value="HSP70"/>
    <property type="match status" value="1"/>
</dbReference>
<dbReference type="EMBL" id="LC052212">
    <property type="protein sequence ID" value="BAU68562.1"/>
    <property type="molecule type" value="Genomic_RNA"/>
</dbReference>
<dbReference type="PROSITE" id="PS00329">
    <property type="entry name" value="HSP70_2"/>
    <property type="match status" value="1"/>
</dbReference>
<dbReference type="Gene3D" id="3.90.640.10">
    <property type="entry name" value="Actin, Chain A, domain 4"/>
    <property type="match status" value="1"/>
</dbReference>
<dbReference type="GO" id="GO:0005524">
    <property type="term" value="F:ATP binding"/>
    <property type="evidence" value="ECO:0007669"/>
    <property type="project" value="UniProtKB-KW"/>
</dbReference>
<keyword evidence="4" id="KW-0346">Stress response</keyword>
<comment type="similarity">
    <text evidence="3">Belongs to the heat shock protein 70 family.</text>
</comment>
<keyword evidence="2 3" id="KW-0067">ATP-binding</keyword>
<evidence type="ECO:0000256" key="1">
    <source>
        <dbReference type="ARBA" id="ARBA00022741"/>
    </source>
</evidence>
<dbReference type="PANTHER" id="PTHR19375">
    <property type="entry name" value="HEAT SHOCK PROTEIN 70KDA"/>
    <property type="match status" value="1"/>
</dbReference>
<evidence type="ECO:0000313" key="4">
    <source>
        <dbReference type="EMBL" id="BAU68562.1"/>
    </source>
</evidence>
<dbReference type="SUPFAM" id="SSF53067">
    <property type="entry name" value="Actin-like ATPase domain"/>
    <property type="match status" value="2"/>
</dbReference>
<keyword evidence="5" id="KW-1185">Reference proteome</keyword>
<dbReference type="OrthoDB" id="5915at10239"/>
<proteinExistence type="inferred from homology"/>
<dbReference type="PRINTS" id="PR00301">
    <property type="entry name" value="HEATSHOCK70"/>
</dbReference>
<dbReference type="Proteomes" id="UP000202842">
    <property type="component" value="Segment"/>
</dbReference>
<dbReference type="Gene3D" id="3.30.420.40">
    <property type="match status" value="2"/>
</dbReference>
<dbReference type="InterPro" id="IPR043129">
    <property type="entry name" value="ATPase_NBD"/>
</dbReference>
<keyword evidence="1 3" id="KW-0547">Nucleotide-binding</keyword>
<organism evidence="4">
    <name type="scientific">Grapevine leafroll-associated virus 13</name>
    <dbReference type="NCBI Taxonomy" id="1815581"/>
    <lineage>
        <taxon>Viruses</taxon>
        <taxon>Riboviria</taxon>
        <taxon>Orthornavirae</taxon>
        <taxon>Kitrinoviricota</taxon>
        <taxon>Alsuviricetes</taxon>
        <taxon>Martellivirales</taxon>
        <taxon>Closteroviridae</taxon>
        <taxon>Ampelovirus</taxon>
        <taxon>Ampelovirus tredecimvitis</taxon>
    </lineage>
</organism>
<evidence type="ECO:0000313" key="5">
    <source>
        <dbReference type="Proteomes" id="UP000202842"/>
    </source>
</evidence>
<name>A0A146FDF5_9CLOS</name>
<evidence type="ECO:0000256" key="3">
    <source>
        <dbReference type="RuleBase" id="RU003322"/>
    </source>
</evidence>
<protein>
    <submittedName>
        <fullName evidence="4">Heat shock protein 70 homolog</fullName>
    </submittedName>
</protein>
<dbReference type="InterPro" id="IPR018181">
    <property type="entry name" value="Heat_shock_70_CS"/>
</dbReference>
<accession>A0A146FDF5</accession>
<dbReference type="GO" id="GO:0140662">
    <property type="term" value="F:ATP-dependent protein folding chaperone"/>
    <property type="evidence" value="ECO:0007669"/>
    <property type="project" value="InterPro"/>
</dbReference>
<dbReference type="SUPFAM" id="SSF100920">
    <property type="entry name" value="Heat shock protein 70kD (HSP70), peptide-binding domain"/>
    <property type="match status" value="1"/>
</dbReference>
<dbReference type="KEGG" id="vg:27205862"/>
<dbReference type="InterPro" id="IPR029047">
    <property type="entry name" value="HSP70_peptide-bd_sf"/>
</dbReference>